<comment type="function">
    <text evidence="1">May be involved in transcriptional regulation.</text>
</comment>
<feature type="region of interest" description="Disordered" evidence="13">
    <location>
        <begin position="578"/>
        <end position="612"/>
    </location>
</feature>
<comment type="similarity">
    <text evidence="3">Belongs to the krueppel C2H2-type zinc-finger protein family.</text>
</comment>
<dbReference type="FunFam" id="3.30.160.60:FF:000624">
    <property type="entry name" value="zinc finger protein 697"/>
    <property type="match status" value="1"/>
</dbReference>
<protein>
    <recommendedName>
        <fullName evidence="14">C2H2-type domain-containing protein</fullName>
    </recommendedName>
</protein>
<evidence type="ECO:0000256" key="2">
    <source>
        <dbReference type="ARBA" id="ARBA00004123"/>
    </source>
</evidence>
<organism evidence="15 16">
    <name type="scientific">Catharus ustulatus</name>
    <name type="common">Russet-backed thrush</name>
    <name type="synonym">Hylocichla ustulatus</name>
    <dbReference type="NCBI Taxonomy" id="91951"/>
    <lineage>
        <taxon>Eukaryota</taxon>
        <taxon>Metazoa</taxon>
        <taxon>Chordata</taxon>
        <taxon>Craniata</taxon>
        <taxon>Vertebrata</taxon>
        <taxon>Euteleostomi</taxon>
        <taxon>Archelosauria</taxon>
        <taxon>Archosauria</taxon>
        <taxon>Dinosauria</taxon>
        <taxon>Saurischia</taxon>
        <taxon>Theropoda</taxon>
        <taxon>Coelurosauria</taxon>
        <taxon>Aves</taxon>
        <taxon>Neognathae</taxon>
        <taxon>Neoaves</taxon>
        <taxon>Telluraves</taxon>
        <taxon>Australaves</taxon>
        <taxon>Passeriformes</taxon>
        <taxon>Turdidae</taxon>
        <taxon>Catharus</taxon>
    </lineage>
</organism>
<feature type="compositionally biased region" description="Pro residues" evidence="13">
    <location>
        <begin position="97"/>
        <end position="109"/>
    </location>
</feature>
<dbReference type="FunFam" id="3.30.160.60:FF:001498">
    <property type="entry name" value="Zinc finger protein 404"/>
    <property type="match status" value="1"/>
</dbReference>
<feature type="region of interest" description="Disordered" evidence="13">
    <location>
        <begin position="402"/>
        <end position="433"/>
    </location>
</feature>
<feature type="domain" description="C2H2-type" evidence="14">
    <location>
        <begin position="555"/>
        <end position="577"/>
    </location>
</feature>
<feature type="domain" description="C2H2-type" evidence="14">
    <location>
        <begin position="433"/>
        <end position="460"/>
    </location>
</feature>
<dbReference type="GO" id="GO:0042802">
    <property type="term" value="F:identical protein binding"/>
    <property type="evidence" value="ECO:0007669"/>
    <property type="project" value="UniProtKB-ARBA"/>
</dbReference>
<dbReference type="Ensembl" id="ENSCUST00005008706.1">
    <property type="protein sequence ID" value="ENSCUSP00005008354.1"/>
    <property type="gene ID" value="ENSCUSG00005005201.1"/>
</dbReference>
<evidence type="ECO:0000256" key="4">
    <source>
        <dbReference type="ARBA" id="ARBA00022723"/>
    </source>
</evidence>
<keyword evidence="16" id="KW-1185">Reference proteome</keyword>
<name>A0A8C3U2M3_CATUS</name>
<dbReference type="Proteomes" id="UP000694563">
    <property type="component" value="Chromosome 35"/>
</dbReference>
<keyword evidence="7" id="KW-0862">Zinc</keyword>
<evidence type="ECO:0000256" key="13">
    <source>
        <dbReference type="SAM" id="MobiDB-lite"/>
    </source>
</evidence>
<sequence>MEANVSDESGHFQAYPFDFLDFLTHQRSEPPEPFEPAPKALPLPPPQFEYPPPASAPPFDRAPLPKHKPDPAAPPSSSSSSSQPHPKKPDGSLGGSPYPPPPLPPPPQPLFETSAAFPTPQWGIVDLSGHQHLFGGLKRGSASGTTGGVPGGAPGPNPEPKDERNYFKRLKYLVERRFPCAACPKAFRQASHLVQHMQAHGGGAGGGEARPYECRTCGRSYSHGSSLVRHRRCHRDGGHAAPNGVTAVATVSVAPSAVNSVSGGLSVAPSEVTAVATNVGATNVGATNVSTTNGGPFTCPLCWKVFKKPSHLAQHQIIHTGEKPFACAACGRAFNRRESLTRHVKTHAGPRRVPCPVCGKEFRDAAYLLRHQLSHGAPRPAHRCDVCGKAYAAPQSLVRHRRAHGAPGVAAGAPCPPSPPPSSSSSSSSSRSFPCGLCGRSFGRRESLRRHERIHTGEKPHECAVCGKRFRESFHLRKHRVVHTRERPYRCELCGKAFGYPQSLTRHRQVHRAAAPPTPPPAQPGLGCGSCGQRFPDLLRAVAAKDGAAATERQHGCDGCGQVFGFLENLVWHRLVHPAAPGPEPGAAEEPPGPPRGTGTGDGAARPEMVRPGLECLKLDWNG</sequence>
<keyword evidence="6 12" id="KW-0863">Zinc-finger</keyword>
<dbReference type="PANTHER" id="PTHR24399:SF23">
    <property type="entry name" value="C2H2-TYPE DOMAIN-CONTAINING PROTEIN"/>
    <property type="match status" value="1"/>
</dbReference>
<feature type="domain" description="C2H2-type" evidence="14">
    <location>
        <begin position="178"/>
        <end position="205"/>
    </location>
</feature>
<dbReference type="PROSITE" id="PS50157">
    <property type="entry name" value="ZINC_FINGER_C2H2_2"/>
    <property type="match status" value="10"/>
</dbReference>
<keyword evidence="9" id="KW-0238">DNA-binding</keyword>
<keyword evidence="10" id="KW-0804">Transcription</keyword>
<evidence type="ECO:0000256" key="9">
    <source>
        <dbReference type="ARBA" id="ARBA00023125"/>
    </source>
</evidence>
<feature type="domain" description="C2H2-type" evidence="14">
    <location>
        <begin position="353"/>
        <end position="380"/>
    </location>
</feature>
<proteinExistence type="inferred from homology"/>
<keyword evidence="11" id="KW-0539">Nucleus</keyword>
<dbReference type="GO" id="GO:0005654">
    <property type="term" value="C:nucleoplasm"/>
    <property type="evidence" value="ECO:0007669"/>
    <property type="project" value="TreeGrafter"/>
</dbReference>
<dbReference type="SMART" id="SM00355">
    <property type="entry name" value="ZnF_C2H2"/>
    <property type="match status" value="10"/>
</dbReference>
<comment type="subcellular location">
    <subcellularLocation>
        <location evidence="2">Nucleus</location>
    </subcellularLocation>
</comment>
<dbReference type="InterPro" id="IPR013087">
    <property type="entry name" value="Znf_C2H2_type"/>
</dbReference>
<feature type="compositionally biased region" description="Pro residues" evidence="13">
    <location>
        <begin position="31"/>
        <end position="56"/>
    </location>
</feature>
<dbReference type="FunFam" id="3.30.160.60:FF:000003">
    <property type="entry name" value="Zinc finger protein 3 homolog"/>
    <property type="match status" value="1"/>
</dbReference>
<feature type="region of interest" description="Disordered" evidence="13">
    <location>
        <begin position="135"/>
        <end position="163"/>
    </location>
</feature>
<dbReference type="FunFam" id="3.30.160.60:FF:000508">
    <property type="entry name" value="Myeloid zinc finger 1"/>
    <property type="match status" value="1"/>
</dbReference>
<evidence type="ECO:0000256" key="11">
    <source>
        <dbReference type="ARBA" id="ARBA00023242"/>
    </source>
</evidence>
<accession>A0A8C3U2M3</accession>
<evidence type="ECO:0000256" key="7">
    <source>
        <dbReference type="ARBA" id="ARBA00022833"/>
    </source>
</evidence>
<evidence type="ECO:0000256" key="6">
    <source>
        <dbReference type="ARBA" id="ARBA00022771"/>
    </source>
</evidence>
<evidence type="ECO:0000256" key="3">
    <source>
        <dbReference type="ARBA" id="ARBA00006991"/>
    </source>
</evidence>
<feature type="domain" description="C2H2-type" evidence="14">
    <location>
        <begin position="489"/>
        <end position="516"/>
    </location>
</feature>
<feature type="domain" description="C2H2-type" evidence="14">
    <location>
        <begin position="461"/>
        <end position="488"/>
    </location>
</feature>
<feature type="compositionally biased region" description="Low complexity" evidence="13">
    <location>
        <begin position="75"/>
        <end position="84"/>
    </location>
</feature>
<feature type="domain" description="C2H2-type" evidence="14">
    <location>
        <begin position="212"/>
        <end position="234"/>
    </location>
</feature>
<evidence type="ECO:0000259" key="14">
    <source>
        <dbReference type="PROSITE" id="PS50157"/>
    </source>
</evidence>
<reference evidence="15" key="3">
    <citation type="submission" date="2025-09" db="UniProtKB">
        <authorList>
            <consortium name="Ensembl"/>
        </authorList>
    </citation>
    <scope>IDENTIFICATION</scope>
</reference>
<dbReference type="FunFam" id="3.30.160.60:FF:000145">
    <property type="entry name" value="Zinc finger protein 574"/>
    <property type="match status" value="1"/>
</dbReference>
<keyword evidence="8" id="KW-0805">Transcription regulation</keyword>
<dbReference type="PANTHER" id="PTHR24399">
    <property type="entry name" value="ZINC FINGER AND BTB DOMAIN-CONTAINING"/>
    <property type="match status" value="1"/>
</dbReference>
<evidence type="ECO:0000313" key="16">
    <source>
        <dbReference type="Proteomes" id="UP000694563"/>
    </source>
</evidence>
<evidence type="ECO:0000256" key="8">
    <source>
        <dbReference type="ARBA" id="ARBA00023015"/>
    </source>
</evidence>
<keyword evidence="5" id="KW-0677">Repeat</keyword>
<reference evidence="15" key="2">
    <citation type="submission" date="2025-08" db="UniProtKB">
        <authorList>
            <consortium name="Ensembl"/>
        </authorList>
    </citation>
    <scope>IDENTIFICATION</scope>
</reference>
<reference evidence="15" key="1">
    <citation type="submission" date="2020-10" db="EMBL/GenBank/DDBJ databases">
        <title>Catharus ustulatus (Swainson's thrush) genome, bCatUst1, primary haplotype v2.</title>
        <authorList>
            <person name="Delmore K."/>
            <person name="Vafadar M."/>
            <person name="Formenti G."/>
            <person name="Chow W."/>
            <person name="Pelan S."/>
            <person name="Howe K."/>
            <person name="Rhie A."/>
            <person name="Mountcastle J."/>
            <person name="Haase B."/>
            <person name="Fedrigo O."/>
            <person name="Jarvis E.D."/>
        </authorList>
    </citation>
    <scope>NUCLEOTIDE SEQUENCE [LARGE SCALE GENOMIC DNA]</scope>
</reference>
<keyword evidence="4" id="KW-0479">Metal-binding</keyword>
<dbReference type="Gene3D" id="3.30.160.60">
    <property type="entry name" value="Classic Zinc Finger"/>
    <property type="match status" value="8"/>
</dbReference>
<dbReference type="SUPFAM" id="SSF57667">
    <property type="entry name" value="beta-beta-alpha zinc fingers"/>
    <property type="match status" value="5"/>
</dbReference>
<dbReference type="FunFam" id="3.30.160.60:FF:000060">
    <property type="entry name" value="zinc finger protein 436"/>
    <property type="match status" value="1"/>
</dbReference>
<evidence type="ECO:0000256" key="10">
    <source>
        <dbReference type="ARBA" id="ARBA00023163"/>
    </source>
</evidence>
<dbReference type="GO" id="GO:0008270">
    <property type="term" value="F:zinc ion binding"/>
    <property type="evidence" value="ECO:0007669"/>
    <property type="project" value="UniProtKB-KW"/>
</dbReference>
<evidence type="ECO:0000313" key="15">
    <source>
        <dbReference type="Ensembl" id="ENSCUSP00005008354.1"/>
    </source>
</evidence>
<feature type="region of interest" description="Disordered" evidence="13">
    <location>
        <begin position="23"/>
        <end position="115"/>
    </location>
</feature>
<dbReference type="Pfam" id="PF13912">
    <property type="entry name" value="zf-C2H2_6"/>
    <property type="match status" value="2"/>
</dbReference>
<dbReference type="GO" id="GO:0000978">
    <property type="term" value="F:RNA polymerase II cis-regulatory region sequence-specific DNA binding"/>
    <property type="evidence" value="ECO:0007669"/>
    <property type="project" value="TreeGrafter"/>
</dbReference>
<feature type="domain" description="C2H2-type" evidence="14">
    <location>
        <begin position="325"/>
        <end position="352"/>
    </location>
</feature>
<dbReference type="PROSITE" id="PS00028">
    <property type="entry name" value="ZINC_FINGER_C2H2_1"/>
    <property type="match status" value="10"/>
</dbReference>
<evidence type="ECO:0000256" key="5">
    <source>
        <dbReference type="ARBA" id="ARBA00022737"/>
    </source>
</evidence>
<dbReference type="GO" id="GO:0001227">
    <property type="term" value="F:DNA-binding transcription repressor activity, RNA polymerase II-specific"/>
    <property type="evidence" value="ECO:0007669"/>
    <property type="project" value="TreeGrafter"/>
</dbReference>
<dbReference type="Pfam" id="PF00096">
    <property type="entry name" value="zf-C2H2"/>
    <property type="match status" value="7"/>
</dbReference>
<evidence type="ECO:0000256" key="12">
    <source>
        <dbReference type="PROSITE-ProRule" id="PRU00042"/>
    </source>
</evidence>
<dbReference type="InterPro" id="IPR036236">
    <property type="entry name" value="Znf_C2H2_sf"/>
</dbReference>
<feature type="domain" description="C2H2-type" evidence="14">
    <location>
        <begin position="297"/>
        <end position="324"/>
    </location>
</feature>
<gene>
    <name evidence="15" type="primary">ZNF865</name>
</gene>
<evidence type="ECO:0000256" key="1">
    <source>
        <dbReference type="ARBA" id="ARBA00003767"/>
    </source>
</evidence>
<feature type="domain" description="C2H2-type" evidence="14">
    <location>
        <begin position="382"/>
        <end position="404"/>
    </location>
</feature>
<dbReference type="FunFam" id="3.30.160.60:FF:000634">
    <property type="entry name" value="Zinc finger X-chromosomal protein"/>
    <property type="match status" value="1"/>
</dbReference>
<dbReference type="AlphaFoldDB" id="A0A8C3U2M3"/>